<dbReference type="PANTHER" id="PTHR12649">
    <property type="entry name" value="PEPTIDYL-TRNA HYDROLASE 2"/>
    <property type="match status" value="1"/>
</dbReference>
<evidence type="ECO:0000256" key="1">
    <source>
        <dbReference type="ARBA" id="ARBA00013260"/>
    </source>
</evidence>
<keyword evidence="5" id="KW-0812">Transmembrane</keyword>
<dbReference type="GO" id="GO:0004045">
    <property type="term" value="F:peptidyl-tRNA hydrolase activity"/>
    <property type="evidence" value="ECO:0007669"/>
    <property type="project" value="UniProtKB-EC"/>
</dbReference>
<dbReference type="EMBL" id="CAJNXB010004153">
    <property type="protein sequence ID" value="CAF3360342.1"/>
    <property type="molecule type" value="Genomic_DNA"/>
</dbReference>
<evidence type="ECO:0000256" key="5">
    <source>
        <dbReference type="SAM" id="Phobius"/>
    </source>
</evidence>
<accession>A0A817WTT2</accession>
<keyword evidence="5" id="KW-0472">Membrane</keyword>
<dbReference type="Pfam" id="PF01981">
    <property type="entry name" value="PTH2"/>
    <property type="match status" value="2"/>
</dbReference>
<reference evidence="6" key="1">
    <citation type="submission" date="2021-02" db="EMBL/GenBank/DDBJ databases">
        <authorList>
            <person name="Nowell W R."/>
        </authorList>
    </citation>
    <scope>NUCLEOTIDE SEQUENCE</scope>
</reference>
<evidence type="ECO:0000256" key="3">
    <source>
        <dbReference type="ARBA" id="ARBA00038050"/>
    </source>
</evidence>
<organism evidence="6 7">
    <name type="scientific">Rotaria socialis</name>
    <dbReference type="NCBI Taxonomy" id="392032"/>
    <lineage>
        <taxon>Eukaryota</taxon>
        <taxon>Metazoa</taxon>
        <taxon>Spiralia</taxon>
        <taxon>Gnathifera</taxon>
        <taxon>Rotifera</taxon>
        <taxon>Eurotatoria</taxon>
        <taxon>Bdelloidea</taxon>
        <taxon>Philodinida</taxon>
        <taxon>Philodinidae</taxon>
        <taxon>Rotaria</taxon>
    </lineage>
</organism>
<keyword evidence="2" id="KW-0378">Hydrolase</keyword>
<dbReference type="SUPFAM" id="SSF102462">
    <property type="entry name" value="Peptidyl-tRNA hydrolase II"/>
    <property type="match status" value="2"/>
</dbReference>
<sequence>MSFVGNIHMSHTSWFEEKTATAGLVAGFFGGLALGWIFSSSVFLNNSVKVVSNAFDFEKDQSLDEKCVDPGSSDAEGEYKLVLVVRNDLKMGHGKIAAQCSHATLACFQKACEKIPDVVDTWFFGGQAKVVCKCESDDDLEQLRRQAKFKGLTTCLVRDVKQKLMLDFFCVFRREQLRRQAKFKGLTTCLVRDVGQTKVDAGRRTVLGIGPAPSRLINDIIRQLKIY</sequence>
<dbReference type="InterPro" id="IPR002833">
    <property type="entry name" value="PTH2"/>
</dbReference>
<evidence type="ECO:0000256" key="4">
    <source>
        <dbReference type="ARBA" id="ARBA00048707"/>
    </source>
</evidence>
<proteinExistence type="inferred from homology"/>
<gene>
    <name evidence="6" type="ORF">TIS948_LOCUS24111</name>
</gene>
<dbReference type="OrthoDB" id="1733656at2759"/>
<dbReference type="GO" id="GO:0005829">
    <property type="term" value="C:cytosol"/>
    <property type="evidence" value="ECO:0007669"/>
    <property type="project" value="TreeGrafter"/>
</dbReference>
<feature type="transmembrane region" description="Helical" evidence="5">
    <location>
        <begin position="20"/>
        <end position="39"/>
    </location>
</feature>
<comment type="caution">
    <text evidence="6">The sequence shown here is derived from an EMBL/GenBank/DDBJ whole genome shotgun (WGS) entry which is preliminary data.</text>
</comment>
<protein>
    <recommendedName>
        <fullName evidence="1">peptidyl-tRNA hydrolase</fullName>
        <ecNumber evidence="1">3.1.1.29</ecNumber>
    </recommendedName>
</protein>
<dbReference type="Gene3D" id="3.40.1490.10">
    <property type="entry name" value="Bit1"/>
    <property type="match status" value="2"/>
</dbReference>
<dbReference type="AlphaFoldDB" id="A0A817WTT2"/>
<comment type="similarity">
    <text evidence="3">Belongs to the PTH2 family.</text>
</comment>
<dbReference type="PANTHER" id="PTHR12649:SF11">
    <property type="entry name" value="PEPTIDYL-TRNA HYDROLASE 2, MITOCHONDRIAL"/>
    <property type="match status" value="1"/>
</dbReference>
<dbReference type="Proteomes" id="UP000663825">
    <property type="component" value="Unassembled WGS sequence"/>
</dbReference>
<evidence type="ECO:0000313" key="6">
    <source>
        <dbReference type="EMBL" id="CAF3360342.1"/>
    </source>
</evidence>
<dbReference type="EC" id="3.1.1.29" evidence="1"/>
<dbReference type="NCBIfam" id="TIGR00283">
    <property type="entry name" value="arch_pth2"/>
    <property type="match status" value="1"/>
</dbReference>
<keyword evidence="5" id="KW-1133">Transmembrane helix</keyword>
<evidence type="ECO:0000313" key="7">
    <source>
        <dbReference type="Proteomes" id="UP000663825"/>
    </source>
</evidence>
<evidence type="ECO:0000256" key="2">
    <source>
        <dbReference type="ARBA" id="ARBA00022801"/>
    </source>
</evidence>
<dbReference type="FunFam" id="3.40.1490.10:FF:000002">
    <property type="entry name" value="Peptidyl-tRNA hydrolase 2, mitochondrial"/>
    <property type="match status" value="1"/>
</dbReference>
<comment type="catalytic activity">
    <reaction evidence="4">
        <text>an N-acyl-L-alpha-aminoacyl-tRNA + H2O = an N-acyl-L-amino acid + a tRNA + H(+)</text>
        <dbReference type="Rhea" id="RHEA:54448"/>
        <dbReference type="Rhea" id="RHEA-COMP:10123"/>
        <dbReference type="Rhea" id="RHEA-COMP:13883"/>
        <dbReference type="ChEBI" id="CHEBI:15377"/>
        <dbReference type="ChEBI" id="CHEBI:15378"/>
        <dbReference type="ChEBI" id="CHEBI:59874"/>
        <dbReference type="ChEBI" id="CHEBI:78442"/>
        <dbReference type="ChEBI" id="CHEBI:138191"/>
        <dbReference type="EC" id="3.1.1.29"/>
    </reaction>
</comment>
<dbReference type="InterPro" id="IPR023476">
    <property type="entry name" value="Pep_tRNA_hydro_II_dom_sf"/>
</dbReference>
<name>A0A817WTT2_9BILA</name>